<dbReference type="STRING" id="945553.A0A0D2NKE4"/>
<dbReference type="OrthoDB" id="3270804at2759"/>
<gene>
    <name evidence="3" type="ORF">HYPSUDRAFT_206512</name>
</gene>
<accession>A0A0D2NKE4</accession>
<evidence type="ECO:0000313" key="4">
    <source>
        <dbReference type="Proteomes" id="UP000054270"/>
    </source>
</evidence>
<feature type="region of interest" description="Disordered" evidence="1">
    <location>
        <begin position="1"/>
        <end position="24"/>
    </location>
</feature>
<dbReference type="Gene3D" id="3.40.970.10">
    <property type="entry name" value="Ribonuclease H1, N-terminal domain"/>
    <property type="match status" value="1"/>
</dbReference>
<name>A0A0D2NKE4_HYPSF</name>
<proteinExistence type="predicted"/>
<sequence length="243" mass="24320">MITPPDSKTDYVPTRPNTPSPDEPVDDLVSALINLGIDLRPIVNARAAAAARAIATRRGSIAVPAARPAQERHADVDDTESADGGHISDDSEANAPAVAAVTAAIPPVSVAAAVPAVPVAAAVPTIEAAGNPVVGLAGGHAGTSSAGTGPNTGFACANCHAWNPPRIVTGETAYVVTVGLQVGVFTDWHVVQGLVSGVSGACYRKYASRATAQAAFTEALNAGVVVVMTAPPAPISPRNGPFC</sequence>
<dbReference type="Pfam" id="PF01693">
    <property type="entry name" value="Cauli_VI"/>
    <property type="match status" value="1"/>
</dbReference>
<keyword evidence="4" id="KW-1185">Reference proteome</keyword>
<evidence type="ECO:0000256" key="1">
    <source>
        <dbReference type="SAM" id="MobiDB-lite"/>
    </source>
</evidence>
<evidence type="ECO:0000313" key="3">
    <source>
        <dbReference type="EMBL" id="KJA17056.1"/>
    </source>
</evidence>
<dbReference type="EMBL" id="KN817610">
    <property type="protein sequence ID" value="KJA17056.1"/>
    <property type="molecule type" value="Genomic_DNA"/>
</dbReference>
<dbReference type="Proteomes" id="UP000054270">
    <property type="component" value="Unassembled WGS sequence"/>
</dbReference>
<dbReference type="OMA" id="CANCHAW"/>
<organism evidence="3 4">
    <name type="scientific">Hypholoma sublateritium (strain FD-334 SS-4)</name>
    <dbReference type="NCBI Taxonomy" id="945553"/>
    <lineage>
        <taxon>Eukaryota</taxon>
        <taxon>Fungi</taxon>
        <taxon>Dikarya</taxon>
        <taxon>Basidiomycota</taxon>
        <taxon>Agaricomycotina</taxon>
        <taxon>Agaricomycetes</taxon>
        <taxon>Agaricomycetidae</taxon>
        <taxon>Agaricales</taxon>
        <taxon>Agaricineae</taxon>
        <taxon>Strophariaceae</taxon>
        <taxon>Hypholoma</taxon>
    </lineage>
</organism>
<evidence type="ECO:0000259" key="2">
    <source>
        <dbReference type="Pfam" id="PF01693"/>
    </source>
</evidence>
<dbReference type="SUPFAM" id="SSF55658">
    <property type="entry name" value="L9 N-domain-like"/>
    <property type="match status" value="1"/>
</dbReference>
<dbReference type="InterPro" id="IPR037056">
    <property type="entry name" value="RNase_H1_N_sf"/>
</dbReference>
<feature type="region of interest" description="Disordered" evidence="1">
    <location>
        <begin position="65"/>
        <end position="91"/>
    </location>
</feature>
<dbReference type="InterPro" id="IPR011320">
    <property type="entry name" value="RNase_H1_N"/>
</dbReference>
<reference evidence="4" key="1">
    <citation type="submission" date="2014-04" db="EMBL/GenBank/DDBJ databases">
        <title>Evolutionary Origins and Diversification of the Mycorrhizal Mutualists.</title>
        <authorList>
            <consortium name="DOE Joint Genome Institute"/>
            <consortium name="Mycorrhizal Genomics Consortium"/>
            <person name="Kohler A."/>
            <person name="Kuo A."/>
            <person name="Nagy L.G."/>
            <person name="Floudas D."/>
            <person name="Copeland A."/>
            <person name="Barry K.W."/>
            <person name="Cichocki N."/>
            <person name="Veneault-Fourrey C."/>
            <person name="LaButti K."/>
            <person name="Lindquist E.A."/>
            <person name="Lipzen A."/>
            <person name="Lundell T."/>
            <person name="Morin E."/>
            <person name="Murat C."/>
            <person name="Riley R."/>
            <person name="Ohm R."/>
            <person name="Sun H."/>
            <person name="Tunlid A."/>
            <person name="Henrissat B."/>
            <person name="Grigoriev I.V."/>
            <person name="Hibbett D.S."/>
            <person name="Martin F."/>
        </authorList>
    </citation>
    <scope>NUCLEOTIDE SEQUENCE [LARGE SCALE GENOMIC DNA]</scope>
    <source>
        <strain evidence="4">FD-334 SS-4</strain>
    </source>
</reference>
<dbReference type="AlphaFoldDB" id="A0A0D2NKE4"/>
<feature type="domain" description="Ribonuclease H1 N-terminal" evidence="2">
    <location>
        <begin position="173"/>
        <end position="214"/>
    </location>
</feature>
<dbReference type="InterPro" id="IPR009027">
    <property type="entry name" value="Ribosomal_bL9/RNase_H1_N"/>
</dbReference>
<protein>
    <recommendedName>
        <fullName evidence="2">Ribonuclease H1 N-terminal domain-containing protein</fullName>
    </recommendedName>
</protein>